<dbReference type="EMBL" id="CAQQ02393463">
    <property type="status" value="NOT_ANNOTATED_CDS"/>
    <property type="molecule type" value="Genomic_DNA"/>
</dbReference>
<organism evidence="1 2">
    <name type="scientific">Megaselia scalaris</name>
    <name type="common">Humpbacked fly</name>
    <name type="synonym">Phora scalaris</name>
    <dbReference type="NCBI Taxonomy" id="36166"/>
    <lineage>
        <taxon>Eukaryota</taxon>
        <taxon>Metazoa</taxon>
        <taxon>Ecdysozoa</taxon>
        <taxon>Arthropoda</taxon>
        <taxon>Hexapoda</taxon>
        <taxon>Insecta</taxon>
        <taxon>Pterygota</taxon>
        <taxon>Neoptera</taxon>
        <taxon>Endopterygota</taxon>
        <taxon>Diptera</taxon>
        <taxon>Brachycera</taxon>
        <taxon>Muscomorpha</taxon>
        <taxon>Platypezoidea</taxon>
        <taxon>Phoridae</taxon>
        <taxon>Megaseliini</taxon>
        <taxon>Megaselia</taxon>
    </lineage>
</organism>
<reference evidence="2" key="1">
    <citation type="submission" date="2013-02" db="EMBL/GenBank/DDBJ databases">
        <authorList>
            <person name="Hughes D."/>
        </authorList>
    </citation>
    <scope>NUCLEOTIDE SEQUENCE</scope>
    <source>
        <strain>Durham</strain>
        <strain evidence="2">NC isolate 2 -- Noor lab</strain>
    </source>
</reference>
<dbReference type="Proteomes" id="UP000015102">
    <property type="component" value="Unassembled WGS sequence"/>
</dbReference>
<evidence type="ECO:0000313" key="2">
    <source>
        <dbReference type="Proteomes" id="UP000015102"/>
    </source>
</evidence>
<dbReference type="HOGENOM" id="CLU_2760696_0_0_1"/>
<sequence>MTTSLENLNSRGTRIRGGISIKMSTICGTPICSASSDNLMDEHCEDLVNYLHQLCLCLRTQFCLSSHFYL</sequence>
<protein>
    <submittedName>
        <fullName evidence="1">Uncharacterized protein</fullName>
    </submittedName>
</protein>
<proteinExistence type="predicted"/>
<accession>T1GU07</accession>
<dbReference type="EMBL" id="CAQQ02393462">
    <property type="status" value="NOT_ANNOTATED_CDS"/>
    <property type="molecule type" value="Genomic_DNA"/>
</dbReference>
<keyword evidence="2" id="KW-1185">Reference proteome</keyword>
<reference evidence="1" key="2">
    <citation type="submission" date="2015-06" db="UniProtKB">
        <authorList>
            <consortium name="EnsemblMetazoa"/>
        </authorList>
    </citation>
    <scope>IDENTIFICATION</scope>
</reference>
<evidence type="ECO:0000313" key="1">
    <source>
        <dbReference type="EnsemblMetazoa" id="MESCA007206-PA"/>
    </source>
</evidence>
<dbReference type="EnsemblMetazoa" id="MESCA007206-RA">
    <property type="protein sequence ID" value="MESCA007206-PA"/>
    <property type="gene ID" value="MESCA007206"/>
</dbReference>
<dbReference type="AlphaFoldDB" id="T1GU07"/>
<name>T1GU07_MEGSC</name>